<proteinExistence type="predicted"/>
<dbReference type="InterPro" id="IPR010982">
    <property type="entry name" value="Lambda_DNA-bd_dom_sf"/>
</dbReference>
<evidence type="ECO:0000313" key="3">
    <source>
        <dbReference type="EMBL" id="DAG91978.1"/>
    </source>
</evidence>
<dbReference type="EMBL" id="BK035299">
    <property type="protein sequence ID" value="DAG91978.1"/>
    <property type="molecule type" value="Genomic_DNA"/>
</dbReference>
<dbReference type="SMART" id="SM00530">
    <property type="entry name" value="HTH_XRE"/>
    <property type="match status" value="1"/>
</dbReference>
<dbReference type="SUPFAM" id="SSF47413">
    <property type="entry name" value="lambda repressor-like DNA-binding domains"/>
    <property type="match status" value="1"/>
</dbReference>
<accession>A0A8S5VLL3</accession>
<dbReference type="Pfam" id="PF01381">
    <property type="entry name" value="HTH_3"/>
    <property type="match status" value="1"/>
</dbReference>
<dbReference type="PANTHER" id="PTHR46558">
    <property type="entry name" value="TRACRIPTIONAL REGULATORY PROTEIN-RELATED-RELATED"/>
    <property type="match status" value="1"/>
</dbReference>
<protein>
    <submittedName>
        <fullName evidence="3">Helix-turn-helix domain protein</fullName>
    </submittedName>
</protein>
<evidence type="ECO:0000259" key="2">
    <source>
        <dbReference type="PROSITE" id="PS50943"/>
    </source>
</evidence>
<organism evidence="3">
    <name type="scientific">Ackermannviridae sp</name>
    <dbReference type="NCBI Taxonomy" id="2831612"/>
    <lineage>
        <taxon>Viruses</taxon>
        <taxon>Duplodnaviria</taxon>
        <taxon>Heunggongvirae</taxon>
        <taxon>Uroviricota</taxon>
        <taxon>Caudoviricetes</taxon>
        <taxon>Pantevenvirales</taxon>
        <taxon>Ackermannviridae</taxon>
    </lineage>
</organism>
<keyword evidence="1" id="KW-0238">DNA-binding</keyword>
<dbReference type="PANTHER" id="PTHR46558:SF11">
    <property type="entry name" value="HTH-TYPE TRANSCRIPTIONAL REGULATOR XRE"/>
    <property type="match status" value="1"/>
</dbReference>
<dbReference type="Gene3D" id="1.10.260.40">
    <property type="entry name" value="lambda repressor-like DNA-binding domains"/>
    <property type="match status" value="1"/>
</dbReference>
<dbReference type="CDD" id="cd00093">
    <property type="entry name" value="HTH_XRE"/>
    <property type="match status" value="1"/>
</dbReference>
<dbReference type="InterPro" id="IPR001387">
    <property type="entry name" value="Cro/C1-type_HTH"/>
</dbReference>
<dbReference type="GO" id="GO:0003677">
    <property type="term" value="F:DNA binding"/>
    <property type="evidence" value="ECO:0007669"/>
    <property type="project" value="UniProtKB-KW"/>
</dbReference>
<evidence type="ECO:0000256" key="1">
    <source>
        <dbReference type="ARBA" id="ARBA00023125"/>
    </source>
</evidence>
<feature type="domain" description="HTH cro/C1-type" evidence="2">
    <location>
        <begin position="18"/>
        <end position="69"/>
    </location>
</feature>
<name>A0A8S5VLL3_9CAUD</name>
<dbReference type="PROSITE" id="PS50943">
    <property type="entry name" value="HTH_CROC1"/>
    <property type="match status" value="1"/>
</dbReference>
<sequence length="73" mass="8277">MRCSHFQKGVDTVSFLSARQKVGYSQKQVAMFLGVDQSTVHLWEVGKTNPRAALLPKIAQLYHCTVDDLLRKE</sequence>
<reference evidence="3" key="1">
    <citation type="journal article" date="2021" name="Proc. Natl. Acad. Sci. U.S.A.">
        <title>A Catalog of Tens of Thousands of Viruses from Human Metagenomes Reveals Hidden Associations with Chronic Diseases.</title>
        <authorList>
            <person name="Tisza M.J."/>
            <person name="Buck C.B."/>
        </authorList>
    </citation>
    <scope>NUCLEOTIDE SEQUENCE</scope>
    <source>
        <strain evidence="3">CtchT39</strain>
    </source>
</reference>